<reference evidence="1" key="2">
    <citation type="journal article" date="2021" name="PeerJ">
        <title>Extensive microbial diversity within the chicken gut microbiome revealed by metagenomics and culture.</title>
        <authorList>
            <person name="Gilroy R."/>
            <person name="Ravi A."/>
            <person name="Getino M."/>
            <person name="Pursley I."/>
            <person name="Horton D.L."/>
            <person name="Alikhan N.F."/>
            <person name="Baker D."/>
            <person name="Gharbi K."/>
            <person name="Hall N."/>
            <person name="Watson M."/>
            <person name="Adriaenssens E.M."/>
            <person name="Foster-Nyarko E."/>
            <person name="Jarju S."/>
            <person name="Secka A."/>
            <person name="Antonio M."/>
            <person name="Oren A."/>
            <person name="Chaudhuri R.R."/>
            <person name="La Ragione R."/>
            <person name="Hildebrand F."/>
            <person name="Pallen M.J."/>
        </authorList>
    </citation>
    <scope>NUCLEOTIDE SEQUENCE</scope>
    <source>
        <strain evidence="1">ChiSxjej2B14-6234</strain>
    </source>
</reference>
<dbReference type="Pfam" id="PF08942">
    <property type="entry name" value="DUF1919"/>
    <property type="match status" value="1"/>
</dbReference>
<organism evidence="1 2">
    <name type="scientific">Candidatus Onthenecus intestinigallinarum</name>
    <dbReference type="NCBI Taxonomy" id="2840875"/>
    <lineage>
        <taxon>Bacteria</taxon>
        <taxon>Bacillati</taxon>
        <taxon>Bacillota</taxon>
        <taxon>Clostridia</taxon>
        <taxon>Eubacteriales</taxon>
        <taxon>Candidatus Onthenecus</taxon>
    </lineage>
</organism>
<gene>
    <name evidence="1" type="ORF">IAB73_06675</name>
</gene>
<dbReference type="EMBL" id="DVFJ01000021">
    <property type="protein sequence ID" value="HIQ71870.1"/>
    <property type="molecule type" value="Genomic_DNA"/>
</dbReference>
<dbReference type="InterPro" id="IPR015037">
    <property type="entry name" value="DUF1919"/>
</dbReference>
<accession>A0A9D1CQR1</accession>
<dbReference type="SUPFAM" id="SSF142795">
    <property type="entry name" value="CAC2185-like"/>
    <property type="match status" value="1"/>
</dbReference>
<evidence type="ECO:0000313" key="1">
    <source>
        <dbReference type="EMBL" id="HIQ71870.1"/>
    </source>
</evidence>
<proteinExistence type="predicted"/>
<sequence>MNRESVKRALGERVLRPWWALRRRMEAARKALRRAALRNRDFTVLSNNCFGGFVYQRYGLPYRTPTAGLFFMPEDYLRLLRDPRRYLAAPLAFIDPAASRHAAALRAVDPGYGRYPVARLLDVEVFFMHYADEREARAKWTRRAARINWDNLLVKFCDQNGATEAQLRAFDALPYAHKVCFTARAYPGLACGVVLRRDAGEPCVRAETEELYFTRDYPLTRRLNAMRRRVK</sequence>
<evidence type="ECO:0000313" key="2">
    <source>
        <dbReference type="Proteomes" id="UP000886887"/>
    </source>
</evidence>
<dbReference type="Proteomes" id="UP000886887">
    <property type="component" value="Unassembled WGS sequence"/>
</dbReference>
<reference evidence="1" key="1">
    <citation type="submission" date="2020-10" db="EMBL/GenBank/DDBJ databases">
        <authorList>
            <person name="Gilroy R."/>
        </authorList>
    </citation>
    <scope>NUCLEOTIDE SEQUENCE</scope>
    <source>
        <strain evidence="1">ChiSxjej2B14-6234</strain>
    </source>
</reference>
<comment type="caution">
    <text evidence="1">The sequence shown here is derived from an EMBL/GenBank/DDBJ whole genome shotgun (WGS) entry which is preliminary data.</text>
</comment>
<dbReference type="InterPro" id="IPR037226">
    <property type="entry name" value="CAC2185-like_sf"/>
</dbReference>
<protein>
    <submittedName>
        <fullName evidence="1">DUF1919 domain-containing protein</fullName>
    </submittedName>
</protein>
<dbReference type="AlphaFoldDB" id="A0A9D1CQR1"/>
<name>A0A9D1CQR1_9FIRM</name>